<accession>A0A6J5LLF9</accession>
<dbReference type="EMBL" id="LR796281">
    <property type="protein sequence ID" value="CAB4134362.1"/>
    <property type="molecule type" value="Genomic_DNA"/>
</dbReference>
<evidence type="ECO:0000313" key="2">
    <source>
        <dbReference type="EMBL" id="CAB4134362.1"/>
    </source>
</evidence>
<proteinExistence type="predicted"/>
<dbReference type="EMBL" id="LR796219">
    <property type="protein sequence ID" value="CAB4128085.1"/>
    <property type="molecule type" value="Genomic_DNA"/>
</dbReference>
<sequence>MEKFKELVSLCKASIQISVNDHKDYYESVEQHINEEEREDIEKDVFDEMVKKDTVVRVQAYPQTPIGFFLVYHYDIDIAIEKVLEAVKEDM</sequence>
<organism evidence="2">
    <name type="scientific">uncultured Caudovirales phage</name>
    <dbReference type="NCBI Taxonomy" id="2100421"/>
    <lineage>
        <taxon>Viruses</taxon>
        <taxon>Duplodnaviria</taxon>
        <taxon>Heunggongvirae</taxon>
        <taxon>Uroviricota</taxon>
        <taxon>Caudoviricetes</taxon>
        <taxon>Peduoviridae</taxon>
        <taxon>Maltschvirus</taxon>
        <taxon>Maltschvirus maltsch</taxon>
    </lineage>
</organism>
<gene>
    <name evidence="1" type="ORF">UFOVP104_15</name>
    <name evidence="2" type="ORF">UFOVP271_50</name>
</gene>
<protein>
    <submittedName>
        <fullName evidence="2">Uncharacterized protein</fullName>
    </submittedName>
</protein>
<evidence type="ECO:0000313" key="1">
    <source>
        <dbReference type="EMBL" id="CAB4128085.1"/>
    </source>
</evidence>
<reference evidence="2" key="1">
    <citation type="submission" date="2020-04" db="EMBL/GenBank/DDBJ databases">
        <authorList>
            <person name="Chiriac C."/>
            <person name="Salcher M."/>
            <person name="Ghai R."/>
            <person name="Kavagutti S V."/>
        </authorList>
    </citation>
    <scope>NUCLEOTIDE SEQUENCE</scope>
</reference>
<name>A0A6J5LLF9_9CAUD</name>